<protein>
    <recommendedName>
        <fullName evidence="6">Mid2 domain-containing protein</fullName>
    </recommendedName>
</protein>
<keyword evidence="2" id="KW-1133">Transmembrane helix</keyword>
<feature type="chain" id="PRO_5025499378" description="Mid2 domain-containing protein" evidence="3">
    <location>
        <begin position="23"/>
        <end position="196"/>
    </location>
</feature>
<feature type="compositionally biased region" description="Acidic residues" evidence="1">
    <location>
        <begin position="186"/>
        <end position="196"/>
    </location>
</feature>
<evidence type="ECO:0000256" key="1">
    <source>
        <dbReference type="SAM" id="MobiDB-lite"/>
    </source>
</evidence>
<feature type="transmembrane region" description="Helical" evidence="2">
    <location>
        <begin position="78"/>
        <end position="102"/>
    </location>
</feature>
<keyword evidence="2" id="KW-0472">Membrane</keyword>
<feature type="signal peptide" evidence="3">
    <location>
        <begin position="1"/>
        <end position="22"/>
    </location>
</feature>
<reference evidence="4" key="1">
    <citation type="journal article" date="2020" name="Stud. Mycol.">
        <title>101 Dothideomycetes genomes: a test case for predicting lifestyles and emergence of pathogens.</title>
        <authorList>
            <person name="Haridas S."/>
            <person name="Albert R."/>
            <person name="Binder M."/>
            <person name="Bloem J."/>
            <person name="Labutti K."/>
            <person name="Salamov A."/>
            <person name="Andreopoulos B."/>
            <person name="Baker S."/>
            <person name="Barry K."/>
            <person name="Bills G."/>
            <person name="Bluhm B."/>
            <person name="Cannon C."/>
            <person name="Castanera R."/>
            <person name="Culley D."/>
            <person name="Daum C."/>
            <person name="Ezra D."/>
            <person name="Gonzalez J."/>
            <person name="Henrissat B."/>
            <person name="Kuo A."/>
            <person name="Liang C."/>
            <person name="Lipzen A."/>
            <person name="Lutzoni F."/>
            <person name="Magnuson J."/>
            <person name="Mondo S."/>
            <person name="Nolan M."/>
            <person name="Ohm R."/>
            <person name="Pangilinan J."/>
            <person name="Park H.-J."/>
            <person name="Ramirez L."/>
            <person name="Alfaro M."/>
            <person name="Sun H."/>
            <person name="Tritt A."/>
            <person name="Yoshinaga Y."/>
            <person name="Zwiers L.-H."/>
            <person name="Turgeon B."/>
            <person name="Goodwin S."/>
            <person name="Spatafora J."/>
            <person name="Crous P."/>
            <person name="Grigoriev I."/>
        </authorList>
    </citation>
    <scope>NUCLEOTIDE SEQUENCE</scope>
    <source>
        <strain evidence="4">CBS 115976</strain>
    </source>
</reference>
<evidence type="ECO:0000256" key="2">
    <source>
        <dbReference type="SAM" id="Phobius"/>
    </source>
</evidence>
<proteinExistence type="predicted"/>
<evidence type="ECO:0000256" key="3">
    <source>
        <dbReference type="SAM" id="SignalP"/>
    </source>
</evidence>
<dbReference type="Proteomes" id="UP000799302">
    <property type="component" value="Unassembled WGS sequence"/>
</dbReference>
<keyword evidence="3" id="KW-0732">Signal</keyword>
<gene>
    <name evidence="4" type="ORF">BT63DRAFT_423998</name>
</gene>
<evidence type="ECO:0008006" key="6">
    <source>
        <dbReference type="Google" id="ProtNLM"/>
    </source>
</evidence>
<dbReference type="AlphaFoldDB" id="A0A6A6UCQ7"/>
<keyword evidence="2" id="KW-0812">Transmembrane</keyword>
<dbReference type="EMBL" id="MU004234">
    <property type="protein sequence ID" value="KAF2670035.1"/>
    <property type="molecule type" value="Genomic_DNA"/>
</dbReference>
<evidence type="ECO:0000313" key="5">
    <source>
        <dbReference type="Proteomes" id="UP000799302"/>
    </source>
</evidence>
<name>A0A6A6UCQ7_9PEZI</name>
<organism evidence="4 5">
    <name type="scientific">Microthyrium microscopicum</name>
    <dbReference type="NCBI Taxonomy" id="703497"/>
    <lineage>
        <taxon>Eukaryota</taxon>
        <taxon>Fungi</taxon>
        <taxon>Dikarya</taxon>
        <taxon>Ascomycota</taxon>
        <taxon>Pezizomycotina</taxon>
        <taxon>Dothideomycetes</taxon>
        <taxon>Dothideomycetes incertae sedis</taxon>
        <taxon>Microthyriales</taxon>
        <taxon>Microthyriaceae</taxon>
        <taxon>Microthyrium</taxon>
    </lineage>
</organism>
<evidence type="ECO:0000313" key="4">
    <source>
        <dbReference type="EMBL" id="KAF2670035.1"/>
    </source>
</evidence>
<feature type="region of interest" description="Disordered" evidence="1">
    <location>
        <begin position="126"/>
        <end position="196"/>
    </location>
</feature>
<accession>A0A6A6UCQ7</accession>
<sequence length="196" mass="20749">MANSLLLASALAVFSFSHTALAATPSLQNRAATTTAASSFPTITDTENTGALDTSSSNGVVAGAEGGSSGVFEVSTGAIVGIAIGVAVVVIAFITLWALWFIAQRRDWAYRDTLKYASRRITRRAAVPPTPRTPGRTPGFPPTAPRKAAYRNTNVSYDADMERGTAVPKKSAKPNKSAMKPFPGWLEEDDEKGMVR</sequence>
<keyword evidence="5" id="KW-1185">Reference proteome</keyword>